<dbReference type="CDD" id="cd09272">
    <property type="entry name" value="RNase_HI_RT_Ty1"/>
    <property type="match status" value="1"/>
</dbReference>
<sequence length="594" mass="67328">LRSKDETSDFIIKFLKMIQVRLKVPVFRIRTDNETEFVNQTLRDYYEEVGISHETSVAPSPQQNGVVERCNCTLIEAARTMLIYAQAPLFLWAEAVRPPVLLKIVPLFAFDMERLLMSLCTDLLFQPMFDELLNPLPSVVNQSPEVIAHIAEVIPPVHVDSTGSPFSTTVDQDVPSPSKTHTTTEIQSSVIPQDVGEDNLDMEVAHMGNDSLFGVHIPEVTSVPVSTRLQLHEQSFFCYYDAFLTSVEPKTYKEALTQSCWIEAMQEELNEFERLEVWELIPRPDQVMVITLKWIYKVKLEELGGILKNKARLVARGYHQEEGIDFEELFALVARLEAIRIFLAYAAYRNMVVYQMDVKTAFLNGNLQEEVYVSQPDGFVDPDNPNHVYKLKKALYGLKQASRTWYDMLSSFLLSQDFSKGLQISQSPKGIFINQSKYALESLKKYGFESCDPVDTLMVEKSKLDKDRKGKAIDPSHYRGSAYRKAHPCSQKDLSIPSWNRSSGSMVSEGFFCCLNSFADADHAGCQDTRRSTSGSVQFLGERLISWSSKRQKSAAISSTEAEYIALSGCCAQILWIRSQLSDYGLGFNKIPMY</sequence>
<dbReference type="GO" id="GO:0006310">
    <property type="term" value="P:DNA recombination"/>
    <property type="evidence" value="ECO:0007669"/>
    <property type="project" value="UniProtKB-KW"/>
</dbReference>
<dbReference type="Pfam" id="PF07727">
    <property type="entry name" value="RVT_2"/>
    <property type="match status" value="1"/>
</dbReference>
<dbReference type="InterPro" id="IPR012337">
    <property type="entry name" value="RNaseH-like_sf"/>
</dbReference>
<keyword evidence="8" id="KW-0239">DNA-directed DNA polymerase</keyword>
<dbReference type="InterPro" id="IPR001584">
    <property type="entry name" value="Integrase_cat-core"/>
</dbReference>
<evidence type="ECO:0000256" key="3">
    <source>
        <dbReference type="ARBA" id="ARBA00022759"/>
    </source>
</evidence>
<evidence type="ECO:0000256" key="9">
    <source>
        <dbReference type="ARBA" id="ARBA00023172"/>
    </source>
</evidence>
<dbReference type="SUPFAM" id="SSF56672">
    <property type="entry name" value="DNA/RNA polymerases"/>
    <property type="match status" value="1"/>
</dbReference>
<keyword evidence="6" id="KW-0229">DNA integration</keyword>
<dbReference type="EMBL" id="BKCJ010413551">
    <property type="protein sequence ID" value="GFA37693.1"/>
    <property type="molecule type" value="Genomic_DNA"/>
</dbReference>
<gene>
    <name evidence="13" type="ORF">Tci_609665</name>
</gene>
<evidence type="ECO:0000256" key="4">
    <source>
        <dbReference type="ARBA" id="ARBA00022801"/>
    </source>
</evidence>
<evidence type="ECO:0000256" key="5">
    <source>
        <dbReference type="ARBA" id="ARBA00022842"/>
    </source>
</evidence>
<keyword evidence="8" id="KW-0808">Transferase</keyword>
<evidence type="ECO:0000256" key="10">
    <source>
        <dbReference type="ARBA" id="ARBA00023268"/>
    </source>
</evidence>
<keyword evidence="3" id="KW-0255">Endonuclease</keyword>
<feature type="non-terminal residue" evidence="13">
    <location>
        <position position="1"/>
    </location>
</feature>
<evidence type="ECO:0000313" key="13">
    <source>
        <dbReference type="EMBL" id="GFA37693.1"/>
    </source>
</evidence>
<dbReference type="GO" id="GO:0004519">
    <property type="term" value="F:endonuclease activity"/>
    <property type="evidence" value="ECO:0007669"/>
    <property type="project" value="UniProtKB-KW"/>
</dbReference>
<accession>A0A699JHU8</accession>
<protein>
    <submittedName>
        <fullName evidence="13">Retrovirus-related Pol polyprotein from transposon TNT 1-94</fullName>
    </submittedName>
</protein>
<evidence type="ECO:0000256" key="8">
    <source>
        <dbReference type="ARBA" id="ARBA00022932"/>
    </source>
</evidence>
<dbReference type="InterPro" id="IPR013103">
    <property type="entry name" value="RVT_2"/>
</dbReference>
<dbReference type="InterPro" id="IPR039537">
    <property type="entry name" value="Retrotran_Ty1/copia-like"/>
</dbReference>
<keyword evidence="1" id="KW-0540">Nuclease</keyword>
<feature type="domain" description="Integrase catalytic" evidence="12">
    <location>
        <begin position="1"/>
        <end position="164"/>
    </location>
</feature>
<dbReference type="SUPFAM" id="SSF53098">
    <property type="entry name" value="Ribonuclease H-like"/>
    <property type="match status" value="1"/>
</dbReference>
<evidence type="ECO:0000256" key="11">
    <source>
        <dbReference type="SAM" id="MobiDB-lite"/>
    </source>
</evidence>
<name>A0A699JHU8_TANCI</name>
<dbReference type="InterPro" id="IPR036397">
    <property type="entry name" value="RNaseH_sf"/>
</dbReference>
<evidence type="ECO:0000259" key="12">
    <source>
        <dbReference type="PROSITE" id="PS50994"/>
    </source>
</evidence>
<keyword evidence="5" id="KW-0460">Magnesium</keyword>
<keyword evidence="9" id="KW-0233">DNA recombination</keyword>
<proteinExistence type="predicted"/>
<dbReference type="GO" id="GO:0015074">
    <property type="term" value="P:DNA integration"/>
    <property type="evidence" value="ECO:0007669"/>
    <property type="project" value="UniProtKB-KW"/>
</dbReference>
<evidence type="ECO:0000256" key="6">
    <source>
        <dbReference type="ARBA" id="ARBA00022908"/>
    </source>
</evidence>
<dbReference type="PANTHER" id="PTHR42648">
    <property type="entry name" value="TRANSPOSASE, PUTATIVE-RELATED"/>
    <property type="match status" value="1"/>
</dbReference>
<keyword evidence="10" id="KW-0511">Multifunctional enzyme</keyword>
<dbReference type="Gene3D" id="3.30.420.10">
    <property type="entry name" value="Ribonuclease H-like superfamily/Ribonuclease H"/>
    <property type="match status" value="1"/>
</dbReference>
<organism evidence="13">
    <name type="scientific">Tanacetum cinerariifolium</name>
    <name type="common">Dalmatian daisy</name>
    <name type="synonym">Chrysanthemum cinerariifolium</name>
    <dbReference type="NCBI Taxonomy" id="118510"/>
    <lineage>
        <taxon>Eukaryota</taxon>
        <taxon>Viridiplantae</taxon>
        <taxon>Streptophyta</taxon>
        <taxon>Embryophyta</taxon>
        <taxon>Tracheophyta</taxon>
        <taxon>Spermatophyta</taxon>
        <taxon>Magnoliopsida</taxon>
        <taxon>eudicotyledons</taxon>
        <taxon>Gunneridae</taxon>
        <taxon>Pentapetalae</taxon>
        <taxon>asterids</taxon>
        <taxon>campanulids</taxon>
        <taxon>Asterales</taxon>
        <taxon>Asteraceae</taxon>
        <taxon>Asteroideae</taxon>
        <taxon>Anthemideae</taxon>
        <taxon>Anthemidinae</taxon>
        <taxon>Tanacetum</taxon>
    </lineage>
</organism>
<dbReference type="GO" id="GO:0016787">
    <property type="term" value="F:hydrolase activity"/>
    <property type="evidence" value="ECO:0007669"/>
    <property type="project" value="UniProtKB-KW"/>
</dbReference>
<keyword evidence="2" id="KW-0479">Metal-binding</keyword>
<dbReference type="InterPro" id="IPR043502">
    <property type="entry name" value="DNA/RNA_pol_sf"/>
</dbReference>
<dbReference type="PROSITE" id="PS50994">
    <property type="entry name" value="INTEGRASE"/>
    <property type="match status" value="1"/>
</dbReference>
<dbReference type="GO" id="GO:0046872">
    <property type="term" value="F:metal ion binding"/>
    <property type="evidence" value="ECO:0007669"/>
    <property type="project" value="UniProtKB-KW"/>
</dbReference>
<dbReference type="PANTHER" id="PTHR42648:SF11">
    <property type="entry name" value="TRANSPOSON TY4-P GAG-POL POLYPROTEIN"/>
    <property type="match status" value="1"/>
</dbReference>
<keyword evidence="7" id="KW-0695">RNA-directed DNA polymerase</keyword>
<feature type="region of interest" description="Disordered" evidence="11">
    <location>
        <begin position="167"/>
        <end position="186"/>
    </location>
</feature>
<evidence type="ECO:0000256" key="7">
    <source>
        <dbReference type="ARBA" id="ARBA00022918"/>
    </source>
</evidence>
<dbReference type="GO" id="GO:0003676">
    <property type="term" value="F:nucleic acid binding"/>
    <property type="evidence" value="ECO:0007669"/>
    <property type="project" value="InterPro"/>
</dbReference>
<keyword evidence="4" id="KW-0378">Hydrolase</keyword>
<dbReference type="AlphaFoldDB" id="A0A699JHU8"/>
<evidence type="ECO:0000256" key="2">
    <source>
        <dbReference type="ARBA" id="ARBA00022723"/>
    </source>
</evidence>
<keyword evidence="8" id="KW-0548">Nucleotidyltransferase</keyword>
<reference evidence="13" key="1">
    <citation type="journal article" date="2019" name="Sci. Rep.">
        <title>Draft genome of Tanacetum cinerariifolium, the natural source of mosquito coil.</title>
        <authorList>
            <person name="Yamashiro T."/>
            <person name="Shiraishi A."/>
            <person name="Satake H."/>
            <person name="Nakayama K."/>
        </authorList>
    </citation>
    <scope>NUCLEOTIDE SEQUENCE</scope>
</reference>
<comment type="caution">
    <text evidence="13">The sequence shown here is derived from an EMBL/GenBank/DDBJ whole genome shotgun (WGS) entry which is preliminary data.</text>
</comment>
<dbReference type="GO" id="GO:0003964">
    <property type="term" value="F:RNA-directed DNA polymerase activity"/>
    <property type="evidence" value="ECO:0007669"/>
    <property type="project" value="UniProtKB-KW"/>
</dbReference>
<evidence type="ECO:0000256" key="1">
    <source>
        <dbReference type="ARBA" id="ARBA00022722"/>
    </source>
</evidence>
<dbReference type="GO" id="GO:0003887">
    <property type="term" value="F:DNA-directed DNA polymerase activity"/>
    <property type="evidence" value="ECO:0007669"/>
    <property type="project" value="UniProtKB-KW"/>
</dbReference>